<evidence type="ECO:0000313" key="7">
    <source>
        <dbReference type="EMBL" id="KAL3631571.1"/>
    </source>
</evidence>
<dbReference type="GO" id="GO:0016567">
    <property type="term" value="P:protein ubiquitination"/>
    <property type="evidence" value="ECO:0007669"/>
    <property type="project" value="UniProtKB-UniRule"/>
</dbReference>
<keyword evidence="8" id="KW-1185">Reference proteome</keyword>
<protein>
    <recommendedName>
        <fullName evidence="4">SKP1-like protein</fullName>
    </recommendedName>
</protein>
<dbReference type="InterPro" id="IPR036296">
    <property type="entry name" value="SKP1-like_dim_sf"/>
</dbReference>
<dbReference type="InterPro" id="IPR016073">
    <property type="entry name" value="Skp1_comp_POZ"/>
</dbReference>
<evidence type="ECO:0000313" key="8">
    <source>
        <dbReference type="Proteomes" id="UP001632038"/>
    </source>
</evidence>
<dbReference type="SMART" id="SM00512">
    <property type="entry name" value="Skp1"/>
    <property type="match status" value="1"/>
</dbReference>
<dbReference type="InterPro" id="IPR016897">
    <property type="entry name" value="SKP1"/>
</dbReference>
<dbReference type="CDD" id="cd18322">
    <property type="entry name" value="BTB_POZ_SKP1"/>
    <property type="match status" value="1"/>
</dbReference>
<proteinExistence type="inferred from homology"/>
<dbReference type="InterPro" id="IPR016072">
    <property type="entry name" value="Skp1_comp_dimer"/>
</dbReference>
<name>A0ABD3CRS5_9LAMI</name>
<evidence type="ECO:0000259" key="5">
    <source>
        <dbReference type="Pfam" id="PF01466"/>
    </source>
</evidence>
<dbReference type="SUPFAM" id="SSF54695">
    <property type="entry name" value="POZ domain"/>
    <property type="match status" value="1"/>
</dbReference>
<keyword evidence="3 4" id="KW-0833">Ubl conjugation pathway</keyword>
<accession>A0ABD3CRS5</accession>
<dbReference type="InterPro" id="IPR001232">
    <property type="entry name" value="SKP1-like"/>
</dbReference>
<sequence>MISVMSSDGQTFEVEDEVALESQTIKHMIEDDGADNVITLPHVSSSILVKVIEYCKRHVDAYSNAADDGVIDKVSEDELKAFDAEFVRVDSGTLVALSAAANYLNIRSMLDLTCQAIADTMKGMTPEQIRNTFDFEDALMAEEEKEIRRQMRWND</sequence>
<reference evidence="8" key="1">
    <citation type="journal article" date="2024" name="IScience">
        <title>Strigolactones Initiate the Formation of Haustorium-like Structures in Castilleja.</title>
        <authorList>
            <person name="Buerger M."/>
            <person name="Peterson D."/>
            <person name="Chory J."/>
        </authorList>
    </citation>
    <scope>NUCLEOTIDE SEQUENCE [LARGE SCALE GENOMIC DNA]</scope>
</reference>
<evidence type="ECO:0000256" key="2">
    <source>
        <dbReference type="ARBA" id="ARBA00009993"/>
    </source>
</evidence>
<dbReference type="Pfam" id="PF03931">
    <property type="entry name" value="Skp1_POZ"/>
    <property type="match status" value="1"/>
</dbReference>
<dbReference type="PANTHER" id="PTHR11165">
    <property type="entry name" value="SKP1"/>
    <property type="match status" value="1"/>
</dbReference>
<gene>
    <name evidence="7" type="ORF">CASFOL_024555</name>
</gene>
<dbReference type="EMBL" id="JAVIJP010000032">
    <property type="protein sequence ID" value="KAL3631571.1"/>
    <property type="molecule type" value="Genomic_DNA"/>
</dbReference>
<feature type="domain" description="SKP1 component POZ" evidence="6">
    <location>
        <begin position="1"/>
        <end position="59"/>
    </location>
</feature>
<dbReference type="AlphaFoldDB" id="A0ABD3CRS5"/>
<comment type="similarity">
    <text evidence="2 4">Belongs to the SKP1 family.</text>
</comment>
<dbReference type="Proteomes" id="UP001632038">
    <property type="component" value="Unassembled WGS sequence"/>
</dbReference>
<evidence type="ECO:0000259" key="6">
    <source>
        <dbReference type="Pfam" id="PF03931"/>
    </source>
</evidence>
<comment type="caution">
    <text evidence="7">The sequence shown here is derived from an EMBL/GenBank/DDBJ whole genome shotgun (WGS) entry which is preliminary data.</text>
</comment>
<dbReference type="Gene3D" id="3.30.710.10">
    <property type="entry name" value="Potassium Channel Kv1.1, Chain A"/>
    <property type="match status" value="1"/>
</dbReference>
<comment type="pathway">
    <text evidence="1 4">Protein modification; protein ubiquitination.</text>
</comment>
<comment type="function">
    <text evidence="4">Involved in ubiquitination and subsequent proteasomal degradation of target proteins. Together with CUL1, RBX1 and a F-box protein, it forms a SCF E3 ubiquitin ligase complex. The functional specificity of this complex depends on the type of F-box protein. In the SCF complex, it serves as an adapter that links the F-box protein to CUL1.</text>
</comment>
<evidence type="ECO:0000256" key="3">
    <source>
        <dbReference type="ARBA" id="ARBA00022786"/>
    </source>
</evidence>
<evidence type="ECO:0000256" key="4">
    <source>
        <dbReference type="PIRNR" id="PIRNR028729"/>
    </source>
</evidence>
<dbReference type="FunFam" id="3.30.710.10:FF:000026">
    <property type="entry name" value="E3 ubiquitin ligase complex SCF subunit"/>
    <property type="match status" value="1"/>
</dbReference>
<feature type="domain" description="SKP1 component dimerisation" evidence="5">
    <location>
        <begin position="108"/>
        <end position="153"/>
    </location>
</feature>
<dbReference type="GO" id="GO:0009867">
    <property type="term" value="P:jasmonic acid mediated signaling pathway"/>
    <property type="evidence" value="ECO:0007669"/>
    <property type="project" value="UniProtKB-ARBA"/>
</dbReference>
<dbReference type="Pfam" id="PF01466">
    <property type="entry name" value="Skp1"/>
    <property type="match status" value="1"/>
</dbReference>
<comment type="subunit">
    <text evidence="4">Part of a SCF (SKP1-cullin-F-box) protein ligase complex.</text>
</comment>
<evidence type="ECO:0000256" key="1">
    <source>
        <dbReference type="ARBA" id="ARBA00004906"/>
    </source>
</evidence>
<dbReference type="SUPFAM" id="SSF81382">
    <property type="entry name" value="Skp1 dimerisation domain-like"/>
    <property type="match status" value="1"/>
</dbReference>
<organism evidence="7 8">
    <name type="scientific">Castilleja foliolosa</name>
    <dbReference type="NCBI Taxonomy" id="1961234"/>
    <lineage>
        <taxon>Eukaryota</taxon>
        <taxon>Viridiplantae</taxon>
        <taxon>Streptophyta</taxon>
        <taxon>Embryophyta</taxon>
        <taxon>Tracheophyta</taxon>
        <taxon>Spermatophyta</taxon>
        <taxon>Magnoliopsida</taxon>
        <taxon>eudicotyledons</taxon>
        <taxon>Gunneridae</taxon>
        <taxon>Pentapetalae</taxon>
        <taxon>asterids</taxon>
        <taxon>lamiids</taxon>
        <taxon>Lamiales</taxon>
        <taxon>Orobanchaceae</taxon>
        <taxon>Pedicularideae</taxon>
        <taxon>Castillejinae</taxon>
        <taxon>Castilleja</taxon>
    </lineage>
</organism>
<dbReference type="InterPro" id="IPR011333">
    <property type="entry name" value="SKP1/BTB/POZ_sf"/>
</dbReference>
<dbReference type="PIRSF" id="PIRSF028729">
    <property type="entry name" value="E3_ubiquit_lig_SCF_Skp"/>
    <property type="match status" value="1"/>
</dbReference>